<evidence type="ECO:0000256" key="13">
    <source>
        <dbReference type="ARBA" id="ARBA00022989"/>
    </source>
</evidence>
<evidence type="ECO:0000256" key="17">
    <source>
        <dbReference type="SAM" id="Coils"/>
    </source>
</evidence>
<dbReference type="EMBL" id="CAJVPS010016540">
    <property type="protein sequence ID" value="CAG8690354.1"/>
    <property type="molecule type" value="Genomic_DNA"/>
</dbReference>
<evidence type="ECO:0000256" key="1">
    <source>
        <dbReference type="ARBA" id="ARBA00001946"/>
    </source>
</evidence>
<dbReference type="GO" id="GO:0005525">
    <property type="term" value="F:GTP binding"/>
    <property type="evidence" value="ECO:0007669"/>
    <property type="project" value="UniProtKB-KW"/>
</dbReference>
<evidence type="ECO:0000313" key="20">
    <source>
        <dbReference type="EMBL" id="CAG8690354.1"/>
    </source>
</evidence>
<evidence type="ECO:0000256" key="14">
    <source>
        <dbReference type="ARBA" id="ARBA00023134"/>
    </source>
</evidence>
<feature type="non-terminal residue" evidence="20">
    <location>
        <position position="419"/>
    </location>
</feature>
<keyword evidence="4" id="KW-0150">Chloroplast</keyword>
<protein>
    <submittedName>
        <fullName evidence="20">11972_t:CDS:1</fullName>
    </submittedName>
</protein>
<dbReference type="PANTHER" id="PTHR10903:SF135">
    <property type="entry name" value="TRANSLOCASE OF CHLOROPLAST 120, CHLOROPLASTIC-RELATED"/>
    <property type="match status" value="1"/>
</dbReference>
<keyword evidence="6" id="KW-0812">Transmembrane</keyword>
<dbReference type="InterPro" id="IPR027417">
    <property type="entry name" value="P-loop_NTPase"/>
</dbReference>
<keyword evidence="3" id="KW-0813">Transport</keyword>
<feature type="region of interest" description="Disordered" evidence="18">
    <location>
        <begin position="339"/>
        <end position="367"/>
    </location>
</feature>
<dbReference type="OrthoDB" id="8954335at2759"/>
<evidence type="ECO:0000256" key="7">
    <source>
        <dbReference type="ARBA" id="ARBA00022723"/>
    </source>
</evidence>
<organism evidence="20 21">
    <name type="scientific">Ambispora leptoticha</name>
    <dbReference type="NCBI Taxonomy" id="144679"/>
    <lineage>
        <taxon>Eukaryota</taxon>
        <taxon>Fungi</taxon>
        <taxon>Fungi incertae sedis</taxon>
        <taxon>Mucoromycota</taxon>
        <taxon>Glomeromycotina</taxon>
        <taxon>Glomeromycetes</taxon>
        <taxon>Archaeosporales</taxon>
        <taxon>Ambisporaceae</taxon>
        <taxon>Ambispora</taxon>
    </lineage>
</organism>
<feature type="coiled-coil region" evidence="17">
    <location>
        <begin position="6"/>
        <end position="77"/>
    </location>
</feature>
<keyword evidence="8" id="KW-0547">Nucleotide-binding</keyword>
<sequence length="419" mass="47954">KEIRKRIKARELLKEELEEKDDKNKELEKELLIVEQLKKDNKSLREQLLEPWGGRLVQKLELEKKELAELIDNVEYELMEGSNSSQRQDLKEDLEKLLEAQKTISRYFKNAKKIEEICQKQVEITNLEVRLRRLKEIDARNILLIGRTGSGKSTLANVLSNSNKFEESDGSVSKTRDIQLGEFEEKNILYKVIDTVGIGDTELSEQEVLDKIAETAYYSRKGINQILFVVKGRFDKTKIAAYNLVKGVFAKDKDISDYITIVRTDFSNFRDETKCKEDIKEMIANGGELSEIIKEADQKGRIIHVNNYDKQVEEFKIYETSNTLSFSSNYQYVFGSLSEKKSQNNPKVPPKTPPKNNNPSPNQELQKEPGILKVVLITGGIVAGLEQEGLTSTIPINKSPKLASEYCKNNTPIFSPRQQ</sequence>
<evidence type="ECO:0000256" key="2">
    <source>
        <dbReference type="ARBA" id="ARBA00004167"/>
    </source>
</evidence>
<keyword evidence="9" id="KW-0378">Hydrolase</keyword>
<accession>A0A9N9ETV1</accession>
<feature type="domain" description="AIG1-type G" evidence="19">
    <location>
        <begin position="140"/>
        <end position="314"/>
    </location>
</feature>
<evidence type="ECO:0000256" key="18">
    <source>
        <dbReference type="SAM" id="MobiDB-lite"/>
    </source>
</evidence>
<dbReference type="InterPro" id="IPR045058">
    <property type="entry name" value="GIMA/IAN/Toc"/>
</dbReference>
<dbReference type="Gene3D" id="3.40.50.300">
    <property type="entry name" value="P-loop containing nucleotide triphosphate hydrolases"/>
    <property type="match status" value="1"/>
</dbReference>
<dbReference type="GO" id="GO:0016020">
    <property type="term" value="C:membrane"/>
    <property type="evidence" value="ECO:0007669"/>
    <property type="project" value="UniProtKB-SubCell"/>
</dbReference>
<evidence type="ECO:0000256" key="8">
    <source>
        <dbReference type="ARBA" id="ARBA00022741"/>
    </source>
</evidence>
<evidence type="ECO:0000256" key="12">
    <source>
        <dbReference type="ARBA" id="ARBA00022927"/>
    </source>
</evidence>
<dbReference type="GO" id="GO:0046872">
    <property type="term" value="F:metal ion binding"/>
    <property type="evidence" value="ECO:0007669"/>
    <property type="project" value="UniProtKB-KW"/>
</dbReference>
<keyword evidence="10" id="KW-1002">Plastid outer membrane</keyword>
<dbReference type="PANTHER" id="PTHR10903">
    <property type="entry name" value="GTPASE, IMAP FAMILY MEMBER-RELATED"/>
    <property type="match status" value="1"/>
</dbReference>
<evidence type="ECO:0000256" key="4">
    <source>
        <dbReference type="ARBA" id="ARBA00022528"/>
    </source>
</evidence>
<evidence type="ECO:0000256" key="5">
    <source>
        <dbReference type="ARBA" id="ARBA00022640"/>
    </source>
</evidence>
<evidence type="ECO:0000256" key="9">
    <source>
        <dbReference type="ARBA" id="ARBA00022801"/>
    </source>
</evidence>
<evidence type="ECO:0000256" key="3">
    <source>
        <dbReference type="ARBA" id="ARBA00022448"/>
    </source>
</evidence>
<dbReference type="InterPro" id="IPR006703">
    <property type="entry name" value="G_AIG1"/>
</dbReference>
<dbReference type="Proteomes" id="UP000789508">
    <property type="component" value="Unassembled WGS sequence"/>
</dbReference>
<keyword evidence="5" id="KW-0934">Plastid</keyword>
<dbReference type="GO" id="GO:0015031">
    <property type="term" value="P:protein transport"/>
    <property type="evidence" value="ECO:0007669"/>
    <property type="project" value="UniProtKB-KW"/>
</dbReference>
<keyword evidence="13" id="KW-1133">Transmembrane helix</keyword>
<gene>
    <name evidence="20" type="ORF">ALEPTO_LOCUS11183</name>
</gene>
<keyword evidence="15" id="KW-0472">Membrane</keyword>
<dbReference type="GO" id="GO:0016787">
    <property type="term" value="F:hydrolase activity"/>
    <property type="evidence" value="ECO:0007669"/>
    <property type="project" value="UniProtKB-KW"/>
</dbReference>
<evidence type="ECO:0000256" key="16">
    <source>
        <dbReference type="ARBA" id="ARBA00024013"/>
    </source>
</evidence>
<evidence type="ECO:0000256" key="15">
    <source>
        <dbReference type="ARBA" id="ARBA00023136"/>
    </source>
</evidence>
<comment type="caution">
    <text evidence="20">The sequence shown here is derived from an EMBL/GenBank/DDBJ whole genome shotgun (WGS) entry which is preliminary data.</text>
</comment>
<evidence type="ECO:0000256" key="6">
    <source>
        <dbReference type="ARBA" id="ARBA00022692"/>
    </source>
</evidence>
<evidence type="ECO:0000313" key="21">
    <source>
        <dbReference type="Proteomes" id="UP000789508"/>
    </source>
</evidence>
<comment type="cofactor">
    <cofactor evidence="1">
        <name>Mg(2+)</name>
        <dbReference type="ChEBI" id="CHEBI:18420"/>
    </cofactor>
</comment>
<keyword evidence="21" id="KW-1185">Reference proteome</keyword>
<comment type="subcellular location">
    <subcellularLocation>
        <location evidence="2">Membrane</location>
        <topology evidence="2">Single-pass membrane protein</topology>
    </subcellularLocation>
    <subcellularLocation>
        <location evidence="16">Plastid</location>
        <location evidence="16">Chloroplast outer membrane</location>
    </subcellularLocation>
</comment>
<evidence type="ECO:0000259" key="19">
    <source>
        <dbReference type="Pfam" id="PF04548"/>
    </source>
</evidence>
<keyword evidence="11" id="KW-0460">Magnesium</keyword>
<evidence type="ECO:0000256" key="10">
    <source>
        <dbReference type="ARBA" id="ARBA00022805"/>
    </source>
</evidence>
<reference evidence="20" key="1">
    <citation type="submission" date="2021-06" db="EMBL/GenBank/DDBJ databases">
        <authorList>
            <person name="Kallberg Y."/>
            <person name="Tangrot J."/>
            <person name="Rosling A."/>
        </authorList>
    </citation>
    <scope>NUCLEOTIDE SEQUENCE</scope>
    <source>
        <strain evidence="20">FL130A</strain>
    </source>
</reference>
<dbReference type="Pfam" id="PF04548">
    <property type="entry name" value="AIG1"/>
    <property type="match status" value="1"/>
</dbReference>
<proteinExistence type="predicted"/>
<keyword evidence="12" id="KW-0653">Protein transport</keyword>
<keyword evidence="14" id="KW-0342">GTP-binding</keyword>
<name>A0A9N9ETV1_9GLOM</name>
<keyword evidence="7" id="KW-0479">Metal-binding</keyword>
<evidence type="ECO:0000256" key="11">
    <source>
        <dbReference type="ARBA" id="ARBA00022842"/>
    </source>
</evidence>
<dbReference type="SUPFAM" id="SSF52540">
    <property type="entry name" value="P-loop containing nucleoside triphosphate hydrolases"/>
    <property type="match status" value="1"/>
</dbReference>
<dbReference type="AlphaFoldDB" id="A0A9N9ETV1"/>
<keyword evidence="17" id="KW-0175">Coiled coil</keyword>